<proteinExistence type="predicted"/>
<dbReference type="SMART" id="SM00345">
    <property type="entry name" value="HTH_GNTR"/>
    <property type="match status" value="1"/>
</dbReference>
<keyword evidence="1" id="KW-0805">Transcription regulation</keyword>
<organism evidence="5 6">
    <name type="scientific">Actinomadura soli</name>
    <dbReference type="NCBI Taxonomy" id="2508997"/>
    <lineage>
        <taxon>Bacteria</taxon>
        <taxon>Bacillati</taxon>
        <taxon>Actinomycetota</taxon>
        <taxon>Actinomycetes</taxon>
        <taxon>Streptosporangiales</taxon>
        <taxon>Thermomonosporaceae</taxon>
        <taxon>Actinomadura</taxon>
    </lineage>
</organism>
<keyword evidence="6" id="KW-1185">Reference proteome</keyword>
<dbReference type="InterPro" id="IPR011711">
    <property type="entry name" value="GntR_C"/>
</dbReference>
<dbReference type="GO" id="GO:0003677">
    <property type="term" value="F:DNA binding"/>
    <property type="evidence" value="ECO:0007669"/>
    <property type="project" value="UniProtKB-KW"/>
</dbReference>
<dbReference type="AlphaFoldDB" id="A0A5C4J6Z1"/>
<dbReference type="SUPFAM" id="SSF46785">
    <property type="entry name" value="Winged helix' DNA-binding domain"/>
    <property type="match status" value="1"/>
</dbReference>
<evidence type="ECO:0000256" key="3">
    <source>
        <dbReference type="ARBA" id="ARBA00023163"/>
    </source>
</evidence>
<dbReference type="RefSeq" id="WP_138648290.1">
    <property type="nucleotide sequence ID" value="NZ_VCKW01000178.1"/>
</dbReference>
<dbReference type="Pfam" id="PF00392">
    <property type="entry name" value="GntR"/>
    <property type="match status" value="1"/>
</dbReference>
<dbReference type="SMART" id="SM00895">
    <property type="entry name" value="FCD"/>
    <property type="match status" value="1"/>
</dbReference>
<dbReference type="InterPro" id="IPR036388">
    <property type="entry name" value="WH-like_DNA-bd_sf"/>
</dbReference>
<gene>
    <name evidence="5" type="ORF">ETD83_28460</name>
</gene>
<dbReference type="PANTHER" id="PTHR43537:SF45">
    <property type="entry name" value="GNTR FAMILY REGULATORY PROTEIN"/>
    <property type="match status" value="1"/>
</dbReference>
<dbReference type="InterPro" id="IPR008920">
    <property type="entry name" value="TF_FadR/GntR_C"/>
</dbReference>
<evidence type="ECO:0000256" key="2">
    <source>
        <dbReference type="ARBA" id="ARBA00023125"/>
    </source>
</evidence>
<dbReference type="SUPFAM" id="SSF48008">
    <property type="entry name" value="GntR ligand-binding domain-like"/>
    <property type="match status" value="1"/>
</dbReference>
<keyword evidence="2" id="KW-0238">DNA-binding</keyword>
<name>A0A5C4J6Z1_9ACTN</name>
<dbReference type="Proteomes" id="UP000309174">
    <property type="component" value="Unassembled WGS sequence"/>
</dbReference>
<dbReference type="InterPro" id="IPR000524">
    <property type="entry name" value="Tscrpt_reg_HTH_GntR"/>
</dbReference>
<dbReference type="PROSITE" id="PS50949">
    <property type="entry name" value="HTH_GNTR"/>
    <property type="match status" value="1"/>
</dbReference>
<dbReference type="CDD" id="cd07377">
    <property type="entry name" value="WHTH_GntR"/>
    <property type="match status" value="1"/>
</dbReference>
<evidence type="ECO:0000259" key="4">
    <source>
        <dbReference type="PROSITE" id="PS50949"/>
    </source>
</evidence>
<evidence type="ECO:0000313" key="6">
    <source>
        <dbReference type="Proteomes" id="UP000309174"/>
    </source>
</evidence>
<sequence length="231" mass="25706">MTVGEPWLDEIAAARHGMDRSSTATRVADLFREKIADGRLVPGTRLSDDKLAAVMGVSRNTMREAFQMLVKERLLVHEFNRGIFVSRVPADALADLYRVRRILECEGVRSAPGATDAALGRVEAAVLEGEHAAASGNWADVGTADIKFHKALAALMGSPRVDEMIGHVLVEMRLVFHEMGSPREFHEPYLARNRRLYDLMAQGDFARAEGELRSYLDDAEAQLMKAYHEKE</sequence>
<reference evidence="5 6" key="1">
    <citation type="submission" date="2019-05" db="EMBL/GenBank/DDBJ databases">
        <title>Draft genome sequence of Actinomadura sp. 14C53.</title>
        <authorList>
            <person name="Saricaoglu S."/>
            <person name="Isik K."/>
        </authorList>
    </citation>
    <scope>NUCLEOTIDE SEQUENCE [LARGE SCALE GENOMIC DNA]</scope>
    <source>
        <strain evidence="5 6">14C53</strain>
    </source>
</reference>
<keyword evidence="3" id="KW-0804">Transcription</keyword>
<dbReference type="PANTHER" id="PTHR43537">
    <property type="entry name" value="TRANSCRIPTIONAL REGULATOR, GNTR FAMILY"/>
    <property type="match status" value="1"/>
</dbReference>
<dbReference type="InterPro" id="IPR036390">
    <property type="entry name" value="WH_DNA-bd_sf"/>
</dbReference>
<dbReference type="EMBL" id="VCKW01000178">
    <property type="protein sequence ID" value="TMQ91992.1"/>
    <property type="molecule type" value="Genomic_DNA"/>
</dbReference>
<feature type="domain" description="HTH gntR-type" evidence="4">
    <location>
        <begin position="21"/>
        <end position="88"/>
    </location>
</feature>
<evidence type="ECO:0000313" key="5">
    <source>
        <dbReference type="EMBL" id="TMQ91992.1"/>
    </source>
</evidence>
<accession>A0A5C4J6Z1</accession>
<dbReference type="Pfam" id="PF07729">
    <property type="entry name" value="FCD"/>
    <property type="match status" value="1"/>
</dbReference>
<dbReference type="OrthoDB" id="5243844at2"/>
<evidence type="ECO:0000256" key="1">
    <source>
        <dbReference type="ARBA" id="ARBA00023015"/>
    </source>
</evidence>
<dbReference type="GO" id="GO:0003700">
    <property type="term" value="F:DNA-binding transcription factor activity"/>
    <property type="evidence" value="ECO:0007669"/>
    <property type="project" value="InterPro"/>
</dbReference>
<protein>
    <submittedName>
        <fullName evidence="5">GntR family transcriptional regulator</fullName>
    </submittedName>
</protein>
<dbReference type="Gene3D" id="1.20.120.530">
    <property type="entry name" value="GntR ligand-binding domain-like"/>
    <property type="match status" value="1"/>
</dbReference>
<comment type="caution">
    <text evidence="5">The sequence shown here is derived from an EMBL/GenBank/DDBJ whole genome shotgun (WGS) entry which is preliminary data.</text>
</comment>
<dbReference type="Gene3D" id="1.10.10.10">
    <property type="entry name" value="Winged helix-like DNA-binding domain superfamily/Winged helix DNA-binding domain"/>
    <property type="match status" value="1"/>
</dbReference>